<sequence>MPHHLSRRAVLRGALGVGTLAAAGPLLGACRGDGGGDALASAAKPELLTRR</sequence>
<reference evidence="2" key="1">
    <citation type="journal article" date="2019" name="Int. J. Syst. Evol. Microbiol.">
        <title>The Global Catalogue of Microorganisms (GCM) 10K type strain sequencing project: providing services to taxonomists for standard genome sequencing and annotation.</title>
        <authorList>
            <consortium name="The Broad Institute Genomics Platform"/>
            <consortium name="The Broad Institute Genome Sequencing Center for Infectious Disease"/>
            <person name="Wu L."/>
            <person name="Ma J."/>
        </authorList>
    </citation>
    <scope>NUCLEOTIDE SEQUENCE [LARGE SCALE GENOMIC DNA]</scope>
    <source>
        <strain evidence="2">JCM 16702</strain>
    </source>
</reference>
<protein>
    <submittedName>
        <fullName evidence="1">Uncharacterized protein</fullName>
    </submittedName>
</protein>
<comment type="caution">
    <text evidence="1">The sequence shown here is derived from an EMBL/GenBank/DDBJ whole genome shotgun (WGS) entry which is preliminary data.</text>
</comment>
<dbReference type="EMBL" id="BAAAZG010000052">
    <property type="protein sequence ID" value="GAA4095060.1"/>
    <property type="molecule type" value="Genomic_DNA"/>
</dbReference>
<dbReference type="RefSeq" id="WP_344955720.1">
    <property type="nucleotide sequence ID" value="NZ_BAAAZG010000052.1"/>
</dbReference>
<dbReference type="Proteomes" id="UP001500683">
    <property type="component" value="Unassembled WGS sequence"/>
</dbReference>
<proteinExistence type="predicted"/>
<dbReference type="PROSITE" id="PS51257">
    <property type="entry name" value="PROKAR_LIPOPROTEIN"/>
    <property type="match status" value="1"/>
</dbReference>
<dbReference type="InterPro" id="IPR006311">
    <property type="entry name" value="TAT_signal"/>
</dbReference>
<accession>A0ABP7WRG1</accession>
<keyword evidence="2" id="KW-1185">Reference proteome</keyword>
<evidence type="ECO:0000313" key="2">
    <source>
        <dbReference type="Proteomes" id="UP001500683"/>
    </source>
</evidence>
<name>A0ABP7WRG1_9ACTN</name>
<organism evidence="1 2">
    <name type="scientific">Actinomadura miaoliensis</name>
    <dbReference type="NCBI Taxonomy" id="430685"/>
    <lineage>
        <taxon>Bacteria</taxon>
        <taxon>Bacillati</taxon>
        <taxon>Actinomycetota</taxon>
        <taxon>Actinomycetes</taxon>
        <taxon>Streptosporangiales</taxon>
        <taxon>Thermomonosporaceae</taxon>
        <taxon>Actinomadura</taxon>
    </lineage>
</organism>
<gene>
    <name evidence="1" type="ORF">GCM10022214_67430</name>
</gene>
<dbReference type="PROSITE" id="PS51318">
    <property type="entry name" value="TAT"/>
    <property type="match status" value="1"/>
</dbReference>
<evidence type="ECO:0000313" key="1">
    <source>
        <dbReference type="EMBL" id="GAA4095060.1"/>
    </source>
</evidence>